<dbReference type="OrthoDB" id="9803968at2"/>
<proteinExistence type="predicted"/>
<dbReference type="Pfam" id="PF00501">
    <property type="entry name" value="AMP-binding"/>
    <property type="match status" value="1"/>
</dbReference>
<organism evidence="10 11">
    <name type="scientific">Pseudomonas fluorescens</name>
    <dbReference type="NCBI Taxonomy" id="294"/>
    <lineage>
        <taxon>Bacteria</taxon>
        <taxon>Pseudomonadati</taxon>
        <taxon>Pseudomonadota</taxon>
        <taxon>Gammaproteobacteria</taxon>
        <taxon>Pseudomonadales</taxon>
        <taxon>Pseudomonadaceae</taxon>
        <taxon>Pseudomonas</taxon>
    </lineage>
</organism>
<dbReference type="SUPFAM" id="SSF56801">
    <property type="entry name" value="Acetyl-CoA synthetase-like"/>
    <property type="match status" value="1"/>
</dbReference>
<dbReference type="PROSITE" id="PS00455">
    <property type="entry name" value="AMP_BINDING"/>
    <property type="match status" value="1"/>
</dbReference>
<feature type="domain" description="AMP-binding enzyme C-terminal" evidence="9">
    <location>
        <begin position="472"/>
        <end position="546"/>
    </location>
</feature>
<dbReference type="GO" id="GO:0004467">
    <property type="term" value="F:long-chain fatty acid-CoA ligase activity"/>
    <property type="evidence" value="ECO:0007669"/>
    <property type="project" value="UniProtKB-EC"/>
</dbReference>
<dbReference type="Proteomes" id="UP000032101">
    <property type="component" value="Unassembled WGS sequence"/>
</dbReference>
<dbReference type="InterPro" id="IPR050237">
    <property type="entry name" value="ATP-dep_AMP-bd_enzyme"/>
</dbReference>
<dbReference type="RefSeq" id="WP_042729163.1">
    <property type="nucleotide sequence ID" value="NZ_JXNZ01000046.1"/>
</dbReference>
<evidence type="ECO:0000313" key="10">
    <source>
        <dbReference type="EMBL" id="KIQ60085.1"/>
    </source>
</evidence>
<dbReference type="Pfam" id="PF13193">
    <property type="entry name" value="AMP-binding_C"/>
    <property type="match status" value="1"/>
</dbReference>
<dbReference type="InterPro" id="IPR025110">
    <property type="entry name" value="AMP-bd_C"/>
</dbReference>
<comment type="caution">
    <text evidence="10">The sequence shown here is derived from an EMBL/GenBank/DDBJ whole genome shotgun (WGS) entry which is preliminary data.</text>
</comment>
<evidence type="ECO:0000313" key="11">
    <source>
        <dbReference type="Proteomes" id="UP000032101"/>
    </source>
</evidence>
<feature type="domain" description="AMP-dependent synthetase/ligase" evidence="8">
    <location>
        <begin position="36"/>
        <end position="421"/>
    </location>
</feature>
<keyword evidence="4" id="KW-0472">Membrane</keyword>
<protein>
    <recommendedName>
        <fullName evidence="6">Long-chain-fatty-acid--CoA ligase</fullName>
        <ecNumber evidence="5">6.2.1.3</ecNumber>
    </recommendedName>
    <alternativeName>
        <fullName evidence="7">Long-chain acyl-CoA synthetase</fullName>
    </alternativeName>
</protein>
<evidence type="ECO:0000259" key="9">
    <source>
        <dbReference type="Pfam" id="PF13193"/>
    </source>
</evidence>
<evidence type="ECO:0000256" key="1">
    <source>
        <dbReference type="ARBA" id="ARBA00004170"/>
    </source>
</evidence>
<gene>
    <name evidence="10" type="ORF">RL74_07415</name>
</gene>
<dbReference type="Gene3D" id="3.40.50.12780">
    <property type="entry name" value="N-terminal domain of ligase-like"/>
    <property type="match status" value="1"/>
</dbReference>
<comment type="pathway">
    <text evidence="2">Lipid metabolism; fatty acid beta-oxidation.</text>
</comment>
<evidence type="ECO:0000256" key="5">
    <source>
        <dbReference type="ARBA" id="ARBA00026121"/>
    </source>
</evidence>
<dbReference type="PATRIC" id="fig|294.124.peg.1523"/>
<dbReference type="Gene3D" id="3.30.300.30">
    <property type="match status" value="1"/>
</dbReference>
<dbReference type="EC" id="6.2.1.3" evidence="5"/>
<dbReference type="EMBL" id="JXNZ01000046">
    <property type="protein sequence ID" value="KIQ60085.1"/>
    <property type="molecule type" value="Genomic_DNA"/>
</dbReference>
<dbReference type="InterPro" id="IPR020845">
    <property type="entry name" value="AMP-binding_CS"/>
</dbReference>
<keyword evidence="3" id="KW-0436">Ligase</keyword>
<accession>A0A0D0MX04</accession>
<dbReference type="PANTHER" id="PTHR43767">
    <property type="entry name" value="LONG-CHAIN-FATTY-ACID--COA LIGASE"/>
    <property type="match status" value="1"/>
</dbReference>
<evidence type="ECO:0000259" key="8">
    <source>
        <dbReference type="Pfam" id="PF00501"/>
    </source>
</evidence>
<sequence length="562" mass="60856">MNGSNNDCARLKLVNVTGNASVNLDLEATTVDELLHQRASLNPQSTALSAWGQDISYARLQALSASVATWLINQRLQPGARVAVALPNMLAHPIACLGAIRAGLIPVCVNPLYTAQELAQVFKDAEIKAVFFFGPMAASVRHAMAEAGTGIAVHIAPGDQLGWRRPLVNWVARRRLAVQSDKVDGAVPWRKVVATRPASLGQRRPTAADQAAFMIYSGGTTGHPKGVPITHDALLFNVAQQYAALRTHLEHTAGSDYTLMLAVPLYHILGLGNLLFTLAKGGKAVLVMNPRDTKALVKEWARHRISSFPGVNTLYNSLGDSAAFRTLDFSTLKLCLGAGMPVSETTAKRWRQVTGCPITEAYGMTETGLIACNPAGTSHPGSVGLPVAGIEISLRDDADQAVAFGEGEICVRSRAVMTGYWRRPEENASAFTHDGFFRTGDIGVFDPDGYLRLIDRKKEMIICSGFKVFPSEIERVLNAHPGVMESAVVPAADDKTGEVPIAYVVRRHSTLDEAHVLAHCQEHLASYKRPRRIVFRDELPKSNVGKILRKELIAAARTEQPS</sequence>
<keyword evidence="10" id="KW-0449">Lipoprotein</keyword>
<comment type="subcellular location">
    <subcellularLocation>
        <location evidence="1">Membrane</location>
        <topology evidence="1">Peripheral membrane protein</topology>
    </subcellularLocation>
</comment>
<dbReference type="PANTHER" id="PTHR43767:SF8">
    <property type="entry name" value="LONG-CHAIN-FATTY-ACID--COA LIGASE"/>
    <property type="match status" value="1"/>
</dbReference>
<evidence type="ECO:0000256" key="6">
    <source>
        <dbReference type="ARBA" id="ARBA00039545"/>
    </source>
</evidence>
<evidence type="ECO:0000256" key="7">
    <source>
        <dbReference type="ARBA" id="ARBA00042773"/>
    </source>
</evidence>
<dbReference type="InterPro" id="IPR000873">
    <property type="entry name" value="AMP-dep_synth/lig_dom"/>
</dbReference>
<name>A0A0D0MX04_PSEFL</name>
<dbReference type="InterPro" id="IPR045851">
    <property type="entry name" value="AMP-bd_C_sf"/>
</dbReference>
<evidence type="ECO:0000256" key="4">
    <source>
        <dbReference type="ARBA" id="ARBA00023136"/>
    </source>
</evidence>
<reference evidence="10 11" key="1">
    <citation type="submission" date="2015-01" db="EMBL/GenBank/DDBJ databases">
        <title>Draft Genome Sequence of the Biocontrol and Plant Growth-Promoting Rhizobacteria (PGPR) Pseudomonas fluorescens UM270.</title>
        <authorList>
            <person name="Hernandez-Salmeron J.E."/>
            <person name="Santoyo G."/>
            <person name="Moreno-Hagelsieb G."/>
            <person name="Hernandez-Leon R."/>
        </authorList>
    </citation>
    <scope>NUCLEOTIDE SEQUENCE [LARGE SCALE GENOMIC DNA]</scope>
    <source>
        <strain evidence="10 11">UM270</strain>
    </source>
</reference>
<dbReference type="AlphaFoldDB" id="A0A0D0MX04"/>
<evidence type="ECO:0000256" key="2">
    <source>
        <dbReference type="ARBA" id="ARBA00005005"/>
    </source>
</evidence>
<dbReference type="GO" id="GO:0016020">
    <property type="term" value="C:membrane"/>
    <property type="evidence" value="ECO:0007669"/>
    <property type="project" value="UniProtKB-SubCell"/>
</dbReference>
<evidence type="ECO:0000256" key="3">
    <source>
        <dbReference type="ARBA" id="ARBA00022598"/>
    </source>
</evidence>
<dbReference type="InterPro" id="IPR042099">
    <property type="entry name" value="ANL_N_sf"/>
</dbReference>